<dbReference type="InterPro" id="IPR023365">
    <property type="entry name" value="Sortase_dom-sf"/>
</dbReference>
<protein>
    <submittedName>
        <fullName evidence="4">Sortase A</fullName>
    </submittedName>
</protein>
<comment type="caution">
    <text evidence="4">The sequence shown here is derived from an EMBL/GenBank/DDBJ whole genome shotgun (WGS) entry which is preliminary data.</text>
</comment>
<keyword evidence="5" id="KW-1185">Reference proteome</keyword>
<dbReference type="InterPro" id="IPR042002">
    <property type="entry name" value="Sortase_C"/>
</dbReference>
<dbReference type="SUPFAM" id="SSF63817">
    <property type="entry name" value="Sortase"/>
    <property type="match status" value="1"/>
</dbReference>
<dbReference type="OrthoDB" id="5242161at2"/>
<evidence type="ECO:0000313" key="4">
    <source>
        <dbReference type="EMBL" id="TQL81550.1"/>
    </source>
</evidence>
<dbReference type="AlphaFoldDB" id="A0A543B9N5"/>
<evidence type="ECO:0000256" key="3">
    <source>
        <dbReference type="SAM" id="Phobius"/>
    </source>
</evidence>
<sequence length="328" mass="34718">MVAASPDPESERDVNRARARRWRPGLFTSAIAALALGGLLAGLYPMTAQWVSSYNQSLVVDGYHQAVRTADPSAEEQIAQARAYNDALSSGAVRIERNGSRPVSDGAAAGTGFDYDSILSASGDGLMGRVRIPRIDVDLPIYHGTSDAVLARGAGHLEGSHFPIGGVGTRSVITAHRGLADATMFTDLDRVEIGDTFTVEVFERVLTYRVTETVVIEPDAADTIRPVVGEDLVTLITCTPLGINTHRIVVTGERITPTPVADIDAMAGPSGVPGFPWWAVWFGLGLIVIAAYVAQQGFGDARRRARPQAVVRATPSAVVRAHPGAAPS</sequence>
<dbReference type="Gene3D" id="2.40.260.10">
    <property type="entry name" value="Sortase"/>
    <property type="match status" value="1"/>
</dbReference>
<dbReference type="NCBIfam" id="NF033745">
    <property type="entry name" value="class_C_sortase"/>
    <property type="match status" value="1"/>
</dbReference>
<keyword evidence="3" id="KW-0472">Membrane</keyword>
<keyword evidence="3" id="KW-1133">Transmembrane helix</keyword>
<evidence type="ECO:0000313" key="5">
    <source>
        <dbReference type="Proteomes" id="UP000317209"/>
    </source>
</evidence>
<keyword evidence="1" id="KW-0378">Hydrolase</keyword>
<evidence type="ECO:0000256" key="1">
    <source>
        <dbReference type="ARBA" id="ARBA00022801"/>
    </source>
</evidence>
<evidence type="ECO:0000256" key="2">
    <source>
        <dbReference type="PIRSR" id="PIRSR605754-1"/>
    </source>
</evidence>
<feature type="active site" description="Proton donor/acceptor" evidence="2">
    <location>
        <position position="176"/>
    </location>
</feature>
<dbReference type="NCBIfam" id="TIGR01076">
    <property type="entry name" value="sortase_fam"/>
    <property type="match status" value="1"/>
</dbReference>
<keyword evidence="3" id="KW-0812">Transmembrane</keyword>
<name>A0A543B9N5_9MICO</name>
<gene>
    <name evidence="4" type="ORF">FB560_3022</name>
</gene>
<feature type="transmembrane region" description="Helical" evidence="3">
    <location>
        <begin position="275"/>
        <end position="294"/>
    </location>
</feature>
<organism evidence="4 5">
    <name type="scientific">Microbacterium saperdae</name>
    <dbReference type="NCBI Taxonomy" id="69368"/>
    <lineage>
        <taxon>Bacteria</taxon>
        <taxon>Bacillati</taxon>
        <taxon>Actinomycetota</taxon>
        <taxon>Actinomycetes</taxon>
        <taxon>Micrococcales</taxon>
        <taxon>Microbacteriaceae</taxon>
        <taxon>Microbacterium</taxon>
    </lineage>
</organism>
<reference evidence="4 5" key="1">
    <citation type="submission" date="2019-06" db="EMBL/GenBank/DDBJ databases">
        <title>Sequencing the genomes of 1000 actinobacteria strains.</title>
        <authorList>
            <person name="Klenk H.-P."/>
        </authorList>
    </citation>
    <scope>NUCLEOTIDE SEQUENCE [LARGE SCALE GENOMIC DNA]</scope>
    <source>
        <strain evidence="4 5">DSM 20169</strain>
    </source>
</reference>
<dbReference type="CDD" id="cd05827">
    <property type="entry name" value="Sortase_C"/>
    <property type="match status" value="1"/>
</dbReference>
<feature type="transmembrane region" description="Helical" evidence="3">
    <location>
        <begin position="26"/>
        <end position="46"/>
    </location>
</feature>
<dbReference type="Proteomes" id="UP000317209">
    <property type="component" value="Unassembled WGS sequence"/>
</dbReference>
<dbReference type="Pfam" id="PF04203">
    <property type="entry name" value="Sortase"/>
    <property type="match status" value="1"/>
</dbReference>
<feature type="active site" description="Acyl-thioester intermediate" evidence="2">
    <location>
        <position position="238"/>
    </location>
</feature>
<dbReference type="EMBL" id="VFOX01000002">
    <property type="protein sequence ID" value="TQL81550.1"/>
    <property type="molecule type" value="Genomic_DNA"/>
</dbReference>
<proteinExistence type="predicted"/>
<dbReference type="GO" id="GO:0016787">
    <property type="term" value="F:hydrolase activity"/>
    <property type="evidence" value="ECO:0007669"/>
    <property type="project" value="UniProtKB-KW"/>
</dbReference>
<dbReference type="InterPro" id="IPR005754">
    <property type="entry name" value="Sortase"/>
</dbReference>
<accession>A0A543B9N5</accession>